<dbReference type="EMBL" id="MJFZ01000094">
    <property type="protein sequence ID" value="RAW38204.1"/>
    <property type="molecule type" value="Genomic_DNA"/>
</dbReference>
<evidence type="ECO:0008006" key="3">
    <source>
        <dbReference type="Google" id="ProtNLM"/>
    </source>
</evidence>
<dbReference type="Gene3D" id="3.30.420.10">
    <property type="entry name" value="Ribonuclease H-like superfamily/Ribonuclease H"/>
    <property type="match status" value="1"/>
</dbReference>
<dbReference type="AlphaFoldDB" id="A0A329SN28"/>
<evidence type="ECO:0000313" key="1">
    <source>
        <dbReference type="EMBL" id="RAW38204.1"/>
    </source>
</evidence>
<dbReference type="Proteomes" id="UP000251314">
    <property type="component" value="Unassembled WGS sequence"/>
</dbReference>
<proteinExistence type="predicted"/>
<gene>
    <name evidence="1" type="ORF">PC110_g5568</name>
</gene>
<comment type="caution">
    <text evidence="1">The sequence shown here is derived from an EMBL/GenBank/DDBJ whole genome shotgun (WGS) entry which is preliminary data.</text>
</comment>
<accession>A0A329SN28</accession>
<sequence>MSTAAHRKTEGQTERVNRVLEGVLRIYSTSFKSWSSFLPMVEFALNNAELFSSTYSHEDDTDKYHEYRGARTQPDDNGTTRAFADWTARTLINPGQQRRSIAYREASGATEPAVASFMNFDPNPEPQHRDAAVVRDLVQRHESVTRYVRDAVATAVDRQKEYADQRWRKNLEEKNCRRRSFFFYLRPAFNLP</sequence>
<dbReference type="InterPro" id="IPR036397">
    <property type="entry name" value="RNaseH_sf"/>
</dbReference>
<keyword evidence="2" id="KW-1185">Reference proteome</keyword>
<dbReference type="VEuPathDB" id="FungiDB:PC110_g5568"/>
<name>A0A329SN28_9STRA</name>
<organism evidence="1 2">
    <name type="scientific">Phytophthora cactorum</name>
    <dbReference type="NCBI Taxonomy" id="29920"/>
    <lineage>
        <taxon>Eukaryota</taxon>
        <taxon>Sar</taxon>
        <taxon>Stramenopiles</taxon>
        <taxon>Oomycota</taxon>
        <taxon>Peronosporomycetes</taxon>
        <taxon>Peronosporales</taxon>
        <taxon>Peronosporaceae</taxon>
        <taxon>Phytophthora</taxon>
    </lineage>
</organism>
<reference evidence="1 2" key="1">
    <citation type="submission" date="2018-01" db="EMBL/GenBank/DDBJ databases">
        <title>Draft genome of the strawberry crown rot pathogen Phytophthora cactorum.</title>
        <authorList>
            <person name="Armitage A.D."/>
            <person name="Lysoe E."/>
            <person name="Nellist C.F."/>
            <person name="Harrison R.J."/>
            <person name="Brurberg M.B."/>
        </authorList>
    </citation>
    <scope>NUCLEOTIDE SEQUENCE [LARGE SCALE GENOMIC DNA]</scope>
    <source>
        <strain evidence="1 2">10300</strain>
    </source>
</reference>
<evidence type="ECO:0000313" key="2">
    <source>
        <dbReference type="Proteomes" id="UP000251314"/>
    </source>
</evidence>
<protein>
    <recommendedName>
        <fullName evidence="3">Integrase catalytic domain-containing protein</fullName>
    </recommendedName>
</protein>
<dbReference type="OrthoDB" id="128527at2759"/>
<dbReference type="GO" id="GO:0003676">
    <property type="term" value="F:nucleic acid binding"/>
    <property type="evidence" value="ECO:0007669"/>
    <property type="project" value="InterPro"/>
</dbReference>